<dbReference type="Proteomes" id="UP000636709">
    <property type="component" value="Unassembled WGS sequence"/>
</dbReference>
<dbReference type="InterPro" id="IPR011990">
    <property type="entry name" value="TPR-like_helical_dom_sf"/>
</dbReference>
<evidence type="ECO:0000313" key="1">
    <source>
        <dbReference type="EMBL" id="KAF8765956.1"/>
    </source>
</evidence>
<dbReference type="Gene3D" id="1.25.40.10">
    <property type="entry name" value="Tetratricopeptide repeat domain"/>
    <property type="match status" value="1"/>
</dbReference>
<reference evidence="1" key="1">
    <citation type="submission" date="2020-07" db="EMBL/GenBank/DDBJ databases">
        <title>Genome sequence and genetic diversity analysis of an under-domesticated orphan crop, white fonio (Digitaria exilis).</title>
        <authorList>
            <person name="Bennetzen J.L."/>
            <person name="Chen S."/>
            <person name="Ma X."/>
            <person name="Wang X."/>
            <person name="Yssel A.E.J."/>
            <person name="Chaluvadi S.R."/>
            <person name="Johnson M."/>
            <person name="Gangashetty P."/>
            <person name="Hamidou F."/>
            <person name="Sanogo M.D."/>
            <person name="Zwaenepoel A."/>
            <person name="Wallace J."/>
            <person name="Van De Peer Y."/>
            <person name="Van Deynze A."/>
        </authorList>
    </citation>
    <scope>NUCLEOTIDE SEQUENCE</scope>
    <source>
        <tissue evidence="1">Leaves</tissue>
    </source>
</reference>
<evidence type="ECO:0000313" key="2">
    <source>
        <dbReference type="Proteomes" id="UP000636709"/>
    </source>
</evidence>
<sequence>MDASIVAPAATSPEGYCFRCSAPDVDSLPPWEAPAECASGANERAAGRCDVTGARAARYCLIDEMEEDPVLDSMVSAGFEPDVLVCGTLVNGYCKIGRIDNGSSMHVTFI</sequence>
<proteinExistence type="predicted"/>
<name>A0A835FME7_9POAL</name>
<organism evidence="1 2">
    <name type="scientific">Digitaria exilis</name>
    <dbReference type="NCBI Taxonomy" id="1010633"/>
    <lineage>
        <taxon>Eukaryota</taxon>
        <taxon>Viridiplantae</taxon>
        <taxon>Streptophyta</taxon>
        <taxon>Embryophyta</taxon>
        <taxon>Tracheophyta</taxon>
        <taxon>Spermatophyta</taxon>
        <taxon>Magnoliopsida</taxon>
        <taxon>Liliopsida</taxon>
        <taxon>Poales</taxon>
        <taxon>Poaceae</taxon>
        <taxon>PACMAD clade</taxon>
        <taxon>Panicoideae</taxon>
        <taxon>Panicodae</taxon>
        <taxon>Paniceae</taxon>
        <taxon>Anthephorinae</taxon>
        <taxon>Digitaria</taxon>
    </lineage>
</organism>
<dbReference type="EMBL" id="JACEFO010000524">
    <property type="protein sequence ID" value="KAF8765956.1"/>
    <property type="molecule type" value="Genomic_DNA"/>
</dbReference>
<dbReference type="AlphaFoldDB" id="A0A835FME7"/>
<keyword evidence="2" id="KW-1185">Reference proteome</keyword>
<dbReference type="OrthoDB" id="822380at2759"/>
<protein>
    <submittedName>
        <fullName evidence="1">Uncharacterized protein</fullName>
    </submittedName>
</protein>
<gene>
    <name evidence="1" type="ORF">HU200_007994</name>
</gene>
<comment type="caution">
    <text evidence="1">The sequence shown here is derived from an EMBL/GenBank/DDBJ whole genome shotgun (WGS) entry which is preliminary data.</text>
</comment>
<accession>A0A835FME7</accession>